<feature type="region of interest" description="Disordered" evidence="1">
    <location>
        <begin position="1"/>
        <end position="43"/>
    </location>
</feature>
<sequence length="244" mass="26240">MSSDNSSGIDDSGSGISDDDLEAVGATRASASDQDLANAPRSGFQSKLVGADSLYSAETEALANLDDDEDLELMVVRVPDSFDIHALEGVEIGLPSSSERKRDKRRKLGQCTQAGESYDLALVHHAGQTQPQASAEDMLHLTPLVPSLTNGSKTRLRMSSKPVAYGIIVEPSLDSPPVALPKAPGRHHKRHAQPESLPGLFDRRESNANQLKVQEAWSPTYHSQTGGDVLNTHSDRQHQSALKT</sequence>
<organism evidence="2 3">
    <name type="scientific">Mixia osmundae (strain CBS 9802 / IAM 14324 / JCM 22182 / KY 12970)</name>
    <dbReference type="NCBI Taxonomy" id="764103"/>
    <lineage>
        <taxon>Eukaryota</taxon>
        <taxon>Fungi</taxon>
        <taxon>Dikarya</taxon>
        <taxon>Basidiomycota</taxon>
        <taxon>Pucciniomycotina</taxon>
        <taxon>Mixiomycetes</taxon>
        <taxon>Mixiales</taxon>
        <taxon>Mixiaceae</taxon>
        <taxon>Mixia</taxon>
    </lineage>
</organism>
<dbReference type="RefSeq" id="XP_014566280.1">
    <property type="nucleotide sequence ID" value="XM_014710794.1"/>
</dbReference>
<reference evidence="2 3" key="2">
    <citation type="journal article" date="2012" name="Open Biol.">
        <title>Characteristics of nucleosomes and linker DNA regions on the genome of the basidiomycete Mixia osmundae revealed by mono- and dinucleosome mapping.</title>
        <authorList>
            <person name="Nishida H."/>
            <person name="Kondo S."/>
            <person name="Matsumoto T."/>
            <person name="Suzuki Y."/>
            <person name="Yoshikawa H."/>
            <person name="Taylor T.D."/>
            <person name="Sugiyama J."/>
        </authorList>
    </citation>
    <scope>NUCLEOTIDE SEQUENCE [LARGE SCALE GENOMIC DNA]</scope>
    <source>
        <strain evidence="3">CBS 9802 / IAM 14324 / JCM 22182 / KY 12970</strain>
    </source>
</reference>
<reference evidence="2 3" key="1">
    <citation type="journal article" date="2011" name="J. Gen. Appl. Microbiol.">
        <title>Draft genome sequencing of the enigmatic basidiomycete Mixia osmundae.</title>
        <authorList>
            <person name="Nishida H."/>
            <person name="Nagatsuka Y."/>
            <person name="Sugiyama J."/>
        </authorList>
    </citation>
    <scope>NUCLEOTIDE SEQUENCE [LARGE SCALE GENOMIC DNA]</scope>
    <source>
        <strain evidence="3">CBS 9802 / IAM 14324 / JCM 22182 / KY 12970</strain>
    </source>
</reference>
<proteinExistence type="predicted"/>
<protein>
    <submittedName>
        <fullName evidence="2">Uncharacterized protein</fullName>
    </submittedName>
</protein>
<evidence type="ECO:0000256" key="1">
    <source>
        <dbReference type="SAM" id="MobiDB-lite"/>
    </source>
</evidence>
<evidence type="ECO:0000313" key="2">
    <source>
        <dbReference type="EMBL" id="GAA97852.1"/>
    </source>
</evidence>
<gene>
    <name evidence="2" type="primary">Mo04532</name>
    <name evidence="2" type="ORF">E5Q_04532</name>
</gene>
<dbReference type="InParanoid" id="G7E4U2"/>
<dbReference type="Gene3D" id="6.20.250.70">
    <property type="match status" value="1"/>
</dbReference>
<comment type="caution">
    <text evidence="2">The sequence shown here is derived from an EMBL/GenBank/DDBJ whole genome shotgun (WGS) entry which is preliminary data.</text>
</comment>
<evidence type="ECO:0000313" key="3">
    <source>
        <dbReference type="Proteomes" id="UP000009131"/>
    </source>
</evidence>
<dbReference type="Proteomes" id="UP000009131">
    <property type="component" value="Unassembled WGS sequence"/>
</dbReference>
<name>G7E4U2_MIXOS</name>
<dbReference type="AlphaFoldDB" id="G7E4U2"/>
<keyword evidence="3" id="KW-1185">Reference proteome</keyword>
<dbReference type="HOGENOM" id="CLU_1138248_0_0_1"/>
<accession>G7E4U2</accession>
<feature type="region of interest" description="Disordered" evidence="1">
    <location>
        <begin position="176"/>
        <end position="244"/>
    </location>
</feature>
<dbReference type="EMBL" id="BABT02000146">
    <property type="protein sequence ID" value="GAA97852.1"/>
    <property type="molecule type" value="Genomic_DNA"/>
</dbReference>
<feature type="compositionally biased region" description="Low complexity" evidence="1">
    <location>
        <begin position="1"/>
        <end position="16"/>
    </location>
</feature>